<evidence type="ECO:0000313" key="3">
    <source>
        <dbReference type="Proteomes" id="UP000192257"/>
    </source>
</evidence>
<dbReference type="Proteomes" id="UP000192257">
    <property type="component" value="Unassembled WGS sequence"/>
</dbReference>
<keyword evidence="1" id="KW-0732">Signal</keyword>
<name>A0A1X0P5R1_9TRYP</name>
<organism evidence="2 3">
    <name type="scientific">Trypanosoma theileri</name>
    <dbReference type="NCBI Taxonomy" id="67003"/>
    <lineage>
        <taxon>Eukaryota</taxon>
        <taxon>Discoba</taxon>
        <taxon>Euglenozoa</taxon>
        <taxon>Kinetoplastea</taxon>
        <taxon>Metakinetoplastina</taxon>
        <taxon>Trypanosomatida</taxon>
        <taxon>Trypanosomatidae</taxon>
        <taxon>Trypanosoma</taxon>
    </lineage>
</organism>
<dbReference type="RefSeq" id="XP_028886342.1">
    <property type="nucleotide sequence ID" value="XM_029022684.1"/>
</dbReference>
<comment type="caution">
    <text evidence="2">The sequence shown here is derived from an EMBL/GenBank/DDBJ whole genome shotgun (WGS) entry which is preliminary data.</text>
</comment>
<dbReference type="VEuPathDB" id="TriTrypDB:TM35_000044900"/>
<protein>
    <recommendedName>
        <fullName evidence="4">Transmembrane protein</fullName>
    </recommendedName>
</protein>
<dbReference type="GeneID" id="39982464"/>
<dbReference type="AlphaFoldDB" id="A0A1X0P5R1"/>
<evidence type="ECO:0008006" key="4">
    <source>
        <dbReference type="Google" id="ProtNLM"/>
    </source>
</evidence>
<evidence type="ECO:0000256" key="1">
    <source>
        <dbReference type="SAM" id="SignalP"/>
    </source>
</evidence>
<feature type="chain" id="PRO_5012371490" description="Transmembrane protein" evidence="1">
    <location>
        <begin position="29"/>
        <end position="560"/>
    </location>
</feature>
<reference evidence="2 3" key="1">
    <citation type="submission" date="2017-03" db="EMBL/GenBank/DDBJ databases">
        <title>An alternative strategy for trypanosome survival in the mammalian bloodstream revealed through genome and transcriptome analysis of the ubiquitous bovine parasite Trypanosoma (Megatrypanum) theileri.</title>
        <authorList>
            <person name="Kelly S."/>
            <person name="Ivens A."/>
            <person name="Mott A."/>
            <person name="O'Neill E."/>
            <person name="Emms D."/>
            <person name="Macleod O."/>
            <person name="Voorheis P."/>
            <person name="Matthews J."/>
            <person name="Matthews K."/>
            <person name="Carrington M."/>
        </authorList>
    </citation>
    <scope>NUCLEOTIDE SEQUENCE [LARGE SCALE GENOMIC DNA]</scope>
    <source>
        <strain evidence="2">Edinburgh</strain>
    </source>
</reference>
<evidence type="ECO:0000313" key="2">
    <source>
        <dbReference type="EMBL" id="ORC92276.1"/>
    </source>
</evidence>
<proteinExistence type="predicted"/>
<gene>
    <name evidence="2" type="ORF">TM35_000044900</name>
</gene>
<feature type="signal peptide" evidence="1">
    <location>
        <begin position="1"/>
        <end position="28"/>
    </location>
</feature>
<dbReference type="EMBL" id="NBCO01000004">
    <property type="protein sequence ID" value="ORC92276.1"/>
    <property type="molecule type" value="Genomic_DNA"/>
</dbReference>
<accession>A0A1X0P5R1</accession>
<sequence length="560" mass="63533">MSSSCINGVVGLIFFICTIYSVTCPVFAAYCVTPTEESLTVDKCLPFTPSHYISALLGHDTIADTWHCSATCHDPWNPHDELSLRLEMERWIRANRTVGMFPEAYQFVKDELMRLTNNLHGDTENPQGVTHIRATLANATLADMPWLLVSNKTLRKAHLYYHRYVQQRPIVRVLHLTKDTGTPDMIYNYLRRVSDWWTETERRVVQDPRATVPFLPRISLDQLVGPALSSTDPATLEWLSRRNWTSTPIKGRKYPKHRQFLLTPSRIPLPTALVYYYKEDCAVCEVFGVAFDILPLLYRRLCGYGHVSIVSCSPLVIFIRSGVGTVPRKVPTLMLHGLQLPSTVQVPAYFPVILDVLALLIVNDSFDGVEASLGYQPQVVEVLVKILLRMVDWDMVEPRRLSAAEAAQYALEEKMAAQEMSQSFTNTSNMTNINSTTAATEGVGKGEGGENHSLADLKQKMMNRTRRRRNVVTLESELRRLVTFHLKELWGNSSAKVESMAPLSSSMSEPQWFKAMCALLTVLWFVLMIWKPGNVNSEGRQGQTEYEGWVGYEEERVTHK</sequence>
<keyword evidence="3" id="KW-1185">Reference proteome</keyword>
<dbReference type="OrthoDB" id="252135at2759"/>